<keyword evidence="8 13" id="KW-1133">Transmembrane helix</keyword>
<dbReference type="EMBL" id="VSSQ01001553">
    <property type="protein sequence ID" value="MPM09299.1"/>
    <property type="molecule type" value="Genomic_DNA"/>
</dbReference>
<evidence type="ECO:0000256" key="9">
    <source>
        <dbReference type="ARBA" id="ARBA00023098"/>
    </source>
</evidence>
<evidence type="ECO:0000256" key="7">
    <source>
        <dbReference type="ARBA" id="ARBA00022695"/>
    </source>
</evidence>
<feature type="transmembrane region" description="Helical" evidence="13">
    <location>
        <begin position="7"/>
        <end position="40"/>
    </location>
</feature>
<evidence type="ECO:0000256" key="8">
    <source>
        <dbReference type="ARBA" id="ARBA00022989"/>
    </source>
</evidence>
<dbReference type="Pfam" id="PF01148">
    <property type="entry name" value="CTP_transf_1"/>
    <property type="match status" value="1"/>
</dbReference>
<feature type="transmembrane region" description="Helical" evidence="13">
    <location>
        <begin position="105"/>
        <end position="123"/>
    </location>
</feature>
<dbReference type="GO" id="GO:0016024">
    <property type="term" value="P:CDP-diacylglycerol biosynthetic process"/>
    <property type="evidence" value="ECO:0007669"/>
    <property type="project" value="TreeGrafter"/>
</dbReference>
<reference evidence="14" key="1">
    <citation type="submission" date="2019-08" db="EMBL/GenBank/DDBJ databases">
        <authorList>
            <person name="Kucharzyk K."/>
            <person name="Murdoch R.W."/>
            <person name="Higgins S."/>
            <person name="Loffler F."/>
        </authorList>
    </citation>
    <scope>NUCLEOTIDE SEQUENCE</scope>
</reference>
<evidence type="ECO:0000256" key="12">
    <source>
        <dbReference type="ARBA" id="ARBA00023264"/>
    </source>
</evidence>
<evidence type="ECO:0000256" key="2">
    <source>
        <dbReference type="ARBA" id="ARBA00010185"/>
    </source>
</evidence>
<evidence type="ECO:0000256" key="11">
    <source>
        <dbReference type="ARBA" id="ARBA00023209"/>
    </source>
</evidence>
<evidence type="ECO:0000256" key="5">
    <source>
        <dbReference type="ARBA" id="ARBA00022679"/>
    </source>
</evidence>
<dbReference type="PROSITE" id="PS01315">
    <property type="entry name" value="CDS"/>
    <property type="match status" value="1"/>
</dbReference>
<keyword evidence="5" id="KW-0808">Transferase</keyword>
<feature type="transmembrane region" description="Helical" evidence="13">
    <location>
        <begin position="135"/>
        <end position="155"/>
    </location>
</feature>
<dbReference type="GO" id="GO:0004605">
    <property type="term" value="F:phosphatidate cytidylyltransferase activity"/>
    <property type="evidence" value="ECO:0007669"/>
    <property type="project" value="TreeGrafter"/>
</dbReference>
<keyword evidence="3" id="KW-1003">Cell membrane</keyword>
<proteinExistence type="inferred from homology"/>
<comment type="similarity">
    <text evidence="2">Belongs to the CDS family.</text>
</comment>
<keyword evidence="7" id="KW-0548">Nucleotidyltransferase</keyword>
<evidence type="ECO:0000256" key="3">
    <source>
        <dbReference type="ARBA" id="ARBA00022475"/>
    </source>
</evidence>
<keyword evidence="6 13" id="KW-0812">Transmembrane</keyword>
<evidence type="ECO:0000256" key="10">
    <source>
        <dbReference type="ARBA" id="ARBA00023136"/>
    </source>
</evidence>
<feature type="transmembrane region" description="Helical" evidence="13">
    <location>
        <begin position="78"/>
        <end position="99"/>
    </location>
</feature>
<comment type="subcellular location">
    <subcellularLocation>
        <location evidence="1">Cell membrane</location>
        <topology evidence="1">Multi-pass membrane protein</topology>
    </subcellularLocation>
</comment>
<dbReference type="PANTHER" id="PTHR46382:SF1">
    <property type="entry name" value="PHOSPHATIDATE CYTIDYLYLTRANSFERASE"/>
    <property type="match status" value="1"/>
</dbReference>
<dbReference type="AlphaFoldDB" id="A0A644WZM6"/>
<evidence type="ECO:0000256" key="4">
    <source>
        <dbReference type="ARBA" id="ARBA00022516"/>
    </source>
</evidence>
<dbReference type="PANTHER" id="PTHR46382">
    <property type="entry name" value="PHOSPHATIDATE CYTIDYLYLTRANSFERASE"/>
    <property type="match status" value="1"/>
</dbReference>
<name>A0A644WZM6_9ZZZZ</name>
<feature type="transmembrane region" description="Helical" evidence="13">
    <location>
        <begin position="175"/>
        <end position="193"/>
    </location>
</feature>
<evidence type="ECO:0000313" key="14">
    <source>
        <dbReference type="EMBL" id="MPM09299.1"/>
    </source>
</evidence>
<dbReference type="GO" id="GO:0005886">
    <property type="term" value="C:plasma membrane"/>
    <property type="evidence" value="ECO:0007669"/>
    <property type="project" value="UniProtKB-SubCell"/>
</dbReference>
<keyword evidence="10 13" id="KW-0472">Membrane</keyword>
<sequence>MGKRVLVAVVFLPLIPIIIFVLPPVYVPICISILSAIAVHEVLWSTGFVKNSIISGLSIALAGCIPFLVFFDATRKVVLCFLFCYITAIFLVAITSKYTVTMEKMGGSFFFSLFVPYFLSSLVRLDQMPRGKFLTLLPLIVAFSSDIFALFGGMLFGKHKLAPTLSPKKTIEGSIGGFVGSILCTMLFGFVLARFFGFAVSYSRLAVYGLLGSAVSQLGDLFFSYIKRQYGIKDYGNIFPGHGGVLDRFDSVIFCAPLIELLLHILPAL</sequence>
<keyword evidence="4" id="KW-0444">Lipid biosynthesis</keyword>
<gene>
    <name evidence="14" type="ORF">SDC9_55615</name>
</gene>
<evidence type="ECO:0000256" key="13">
    <source>
        <dbReference type="SAM" id="Phobius"/>
    </source>
</evidence>
<organism evidence="14">
    <name type="scientific">bioreactor metagenome</name>
    <dbReference type="NCBI Taxonomy" id="1076179"/>
    <lineage>
        <taxon>unclassified sequences</taxon>
        <taxon>metagenomes</taxon>
        <taxon>ecological metagenomes</taxon>
    </lineage>
</organism>
<protein>
    <recommendedName>
        <fullName evidence="15">Phosphatidate cytidylyltransferase</fullName>
    </recommendedName>
</protein>
<dbReference type="InterPro" id="IPR000374">
    <property type="entry name" value="PC_trans"/>
</dbReference>
<feature type="transmembrane region" description="Helical" evidence="13">
    <location>
        <begin position="52"/>
        <end position="71"/>
    </location>
</feature>
<evidence type="ECO:0008006" key="15">
    <source>
        <dbReference type="Google" id="ProtNLM"/>
    </source>
</evidence>
<keyword evidence="9" id="KW-0443">Lipid metabolism</keyword>
<keyword evidence="11" id="KW-0594">Phospholipid biosynthesis</keyword>
<comment type="caution">
    <text evidence="14">The sequence shown here is derived from an EMBL/GenBank/DDBJ whole genome shotgun (WGS) entry which is preliminary data.</text>
</comment>
<accession>A0A644WZM6</accession>
<evidence type="ECO:0000256" key="6">
    <source>
        <dbReference type="ARBA" id="ARBA00022692"/>
    </source>
</evidence>
<evidence type="ECO:0000256" key="1">
    <source>
        <dbReference type="ARBA" id="ARBA00004651"/>
    </source>
</evidence>
<keyword evidence="12" id="KW-1208">Phospholipid metabolism</keyword>